<proteinExistence type="evidence at transcript level"/>
<protein>
    <submittedName>
        <fullName evidence="1">Uncharacterized protein</fullName>
    </submittedName>
</protein>
<dbReference type="AlphaFoldDB" id="I3SV12"/>
<organism evidence="1">
    <name type="scientific">Lotus japonicus</name>
    <name type="common">Lotus corniculatus var. japonicus</name>
    <dbReference type="NCBI Taxonomy" id="34305"/>
    <lineage>
        <taxon>Eukaryota</taxon>
        <taxon>Viridiplantae</taxon>
        <taxon>Streptophyta</taxon>
        <taxon>Embryophyta</taxon>
        <taxon>Tracheophyta</taxon>
        <taxon>Spermatophyta</taxon>
        <taxon>Magnoliopsida</taxon>
        <taxon>eudicotyledons</taxon>
        <taxon>Gunneridae</taxon>
        <taxon>Pentapetalae</taxon>
        <taxon>rosids</taxon>
        <taxon>fabids</taxon>
        <taxon>Fabales</taxon>
        <taxon>Fabaceae</taxon>
        <taxon>Papilionoideae</taxon>
        <taxon>50 kb inversion clade</taxon>
        <taxon>NPAAA clade</taxon>
        <taxon>Hologalegina</taxon>
        <taxon>robinioid clade</taxon>
        <taxon>Loteae</taxon>
        <taxon>Lotus</taxon>
    </lineage>
</organism>
<accession>I3SV12</accession>
<reference evidence="1" key="1">
    <citation type="submission" date="2012-05" db="EMBL/GenBank/DDBJ databases">
        <authorList>
            <person name="Krishnakumar V."/>
            <person name="Cheung F."/>
            <person name="Xiao Y."/>
            <person name="Chan A."/>
            <person name="Moskal W.A."/>
            <person name="Town C.D."/>
        </authorList>
    </citation>
    <scope>NUCLEOTIDE SEQUENCE</scope>
</reference>
<dbReference type="EMBL" id="BT144310">
    <property type="protein sequence ID" value="AFK44104.1"/>
    <property type="molecule type" value="mRNA"/>
</dbReference>
<evidence type="ECO:0000313" key="1">
    <source>
        <dbReference type="EMBL" id="AFK44104.1"/>
    </source>
</evidence>
<name>I3SV12_LOTJA</name>
<sequence length="43" mass="5001">MYLFPSVKLQIVRPFHYIRINLNCILKMIDSNSCSFFPSSSCS</sequence>